<keyword evidence="2" id="KW-1185">Reference proteome</keyword>
<gene>
    <name evidence="1" type="ORF">FE785_02540</name>
</gene>
<sequence>MRNVGELGENLFRAWCSQSGLSPTRPDVDKYGWDFIVEFPFLSPSFEIDESAPECRVQIKSTDSQKRSLPVKLSVLKRMATQLMPSFFVFIEFDKRNDAQRVFVVHLGKEQIYDTLKRIHLLQAEDPDVNLSKKTKVIHYDESHLLEYIDGQCLKDAFLREIGGDYGKYVSEKSAYLKEVGFEEGGEQFSFSLPAAQSYSLFEMSLGVTNKIEVKNVKHFKTRFGIKTAVPELCSDFAHIEILEVKPTGVGVVKFREKNSLTPLVFKAELYTSALIDTVSDDKKKARIVCALFELEIFIFTGSMQFHPKFHDSQRFPLVEFIKLFKLMKIFNGNQDFTTELSFKNVLDIKGESFLDKVFDERLDGLEASFYLKRIQDKVESADEVQISFAELIAIAGLIKQIHALVYKKGADLQVKFHIVGELDKDKKHVIFKLFKFSIGDCYYGMMLALFGEIKEISDENNVSKVGNKLLMDVSRYNVINQVFLRQDDFSNDEEWALILKKQVEHYDDKFNVIHPPYDDLWS</sequence>
<dbReference type="Proteomes" id="UP000304864">
    <property type="component" value="Chromosome"/>
</dbReference>
<reference evidence="1 2" key="1">
    <citation type="submission" date="2019-05" db="EMBL/GenBank/DDBJ databases">
        <title>Thiomicrorhabdus sediminis sp. nov, a novel sulfur-oxidizing bacterium isolated from coastal sediment.</title>
        <authorList>
            <person name="Liu X."/>
        </authorList>
    </citation>
    <scope>NUCLEOTIDE SEQUENCE [LARGE SCALE GENOMIC DNA]</scope>
    <source>
        <strain evidence="1 2">G1</strain>
    </source>
</reference>
<proteinExistence type="predicted"/>
<dbReference type="RefSeq" id="WP_138564103.1">
    <property type="nucleotide sequence ID" value="NZ_CP040602.1"/>
</dbReference>
<dbReference type="KEGG" id="thig:FE785_02540"/>
<evidence type="ECO:0000313" key="1">
    <source>
        <dbReference type="EMBL" id="QCU89592.1"/>
    </source>
</evidence>
<name>A0A4P9K3W2_9GAMM</name>
<accession>A0A4P9K3W2</accession>
<dbReference type="AlphaFoldDB" id="A0A4P9K3W2"/>
<evidence type="ECO:0008006" key="3">
    <source>
        <dbReference type="Google" id="ProtNLM"/>
    </source>
</evidence>
<dbReference type="EMBL" id="CP040602">
    <property type="protein sequence ID" value="QCU89592.1"/>
    <property type="molecule type" value="Genomic_DNA"/>
</dbReference>
<protein>
    <recommendedName>
        <fullName evidence="3">DUF4365 domain-containing protein</fullName>
    </recommendedName>
</protein>
<dbReference type="OrthoDB" id="6878627at2"/>
<organism evidence="1 2">
    <name type="scientific">Thiomicrorhabdus sediminis</name>
    <dbReference type="NCBI Taxonomy" id="2580412"/>
    <lineage>
        <taxon>Bacteria</taxon>
        <taxon>Pseudomonadati</taxon>
        <taxon>Pseudomonadota</taxon>
        <taxon>Gammaproteobacteria</taxon>
        <taxon>Thiotrichales</taxon>
        <taxon>Piscirickettsiaceae</taxon>
        <taxon>Thiomicrorhabdus</taxon>
    </lineage>
</organism>
<evidence type="ECO:0000313" key="2">
    <source>
        <dbReference type="Proteomes" id="UP000304864"/>
    </source>
</evidence>